<dbReference type="SUPFAM" id="SSF52266">
    <property type="entry name" value="SGNH hydrolase"/>
    <property type="match status" value="1"/>
</dbReference>
<name>A0A166Q0Y9_9PEZI</name>
<dbReference type="PANTHER" id="PTHR37981:SF1">
    <property type="entry name" value="SGNH HYDROLASE-TYPE ESTERASE DOMAIN-CONTAINING PROTEIN"/>
    <property type="match status" value="1"/>
</dbReference>
<organism evidence="2 3">
    <name type="scientific">Colletotrichum tofieldiae</name>
    <dbReference type="NCBI Taxonomy" id="708197"/>
    <lineage>
        <taxon>Eukaryota</taxon>
        <taxon>Fungi</taxon>
        <taxon>Dikarya</taxon>
        <taxon>Ascomycota</taxon>
        <taxon>Pezizomycotina</taxon>
        <taxon>Sordariomycetes</taxon>
        <taxon>Hypocreomycetidae</taxon>
        <taxon>Glomerellales</taxon>
        <taxon>Glomerellaceae</taxon>
        <taxon>Colletotrichum</taxon>
        <taxon>Colletotrichum spaethianum species complex</taxon>
    </lineage>
</organism>
<dbReference type="CDD" id="cd01823">
    <property type="entry name" value="SEST_like"/>
    <property type="match status" value="1"/>
</dbReference>
<dbReference type="GO" id="GO:0006629">
    <property type="term" value="P:lipid metabolic process"/>
    <property type="evidence" value="ECO:0007669"/>
    <property type="project" value="TreeGrafter"/>
</dbReference>
<gene>
    <name evidence="2" type="ORF">CT0861_10714</name>
</gene>
<accession>A0A166Q0Y9</accession>
<keyword evidence="1" id="KW-0732">Signal</keyword>
<dbReference type="AlphaFoldDB" id="A0A166Q0Y9"/>
<protein>
    <submittedName>
        <fullName evidence="2">Esterase family protein</fullName>
    </submittedName>
</protein>
<dbReference type="InterPro" id="IPR037460">
    <property type="entry name" value="SEST-like"/>
</dbReference>
<keyword evidence="3" id="KW-1185">Reference proteome</keyword>
<evidence type="ECO:0000313" key="3">
    <source>
        <dbReference type="Proteomes" id="UP000076552"/>
    </source>
</evidence>
<evidence type="ECO:0000313" key="2">
    <source>
        <dbReference type="EMBL" id="KZL67396.1"/>
    </source>
</evidence>
<dbReference type="GO" id="GO:0016788">
    <property type="term" value="F:hydrolase activity, acting on ester bonds"/>
    <property type="evidence" value="ECO:0007669"/>
    <property type="project" value="InterPro"/>
</dbReference>
<dbReference type="PANTHER" id="PTHR37981">
    <property type="entry name" value="LIPASE 2"/>
    <property type="match status" value="1"/>
</dbReference>
<dbReference type="EMBL" id="LFIV01000146">
    <property type="protein sequence ID" value="KZL67396.1"/>
    <property type="molecule type" value="Genomic_DNA"/>
</dbReference>
<feature type="chain" id="PRO_5007878482" evidence="1">
    <location>
        <begin position="20"/>
        <end position="425"/>
    </location>
</feature>
<sequence>MLLLLLLPALSSLVLLAEAVVISEGLSESMLTPSPFHDVYTNGQQHSQRAAGFVAFGDSYSAGIGTGVDGVEDDCRLGSHAHPVLIFTDLAESQGSSAATFQFLSCTGSTTGDVLSGGERSQIDSFNTSINADFAILSIGGNDLGFFRVMNACIFRFYSFYSGTCETALQYVADQIESSDFEHRLDMVIMEILDKVQWEKRPWFFITVTGYARFFSVETDECDNCTLGVWWQGPKLKRDVRQRMNDMVVAVNDKLKRSIDAVNSRFTTPKVAFVDYDAKFDGHRLCEPNVTEPAYNRTETWFFLVGGKDNNPNVTDPTPAPNSTGVHIDAGRSRTLSPLSPLVDPDTCLDSAERSGDWGLLALCYMARAKRDDPSLRFARENVMIQDSMWYVPTYYGKTFHPRSLGHEAIRDEVYRVWSGLDIAL</sequence>
<comment type="caution">
    <text evidence="2">The sequence shown here is derived from an EMBL/GenBank/DDBJ whole genome shotgun (WGS) entry which is preliminary data.</text>
</comment>
<dbReference type="Gene3D" id="3.40.50.1110">
    <property type="entry name" value="SGNH hydrolase"/>
    <property type="match status" value="1"/>
</dbReference>
<feature type="signal peptide" evidence="1">
    <location>
        <begin position="1"/>
        <end position="19"/>
    </location>
</feature>
<evidence type="ECO:0000256" key="1">
    <source>
        <dbReference type="SAM" id="SignalP"/>
    </source>
</evidence>
<dbReference type="InterPro" id="IPR036514">
    <property type="entry name" value="SGNH_hydro_sf"/>
</dbReference>
<reference evidence="2 3" key="1">
    <citation type="submission" date="2015-06" db="EMBL/GenBank/DDBJ databases">
        <title>Survival trade-offs in plant roots during colonization by closely related pathogenic and mutualistic fungi.</title>
        <authorList>
            <person name="Hacquard S."/>
            <person name="Kracher B."/>
            <person name="Hiruma K."/>
            <person name="Weinman A."/>
            <person name="Muench P."/>
            <person name="Garrido Oter R."/>
            <person name="Ver Loren van Themaat E."/>
            <person name="Dallerey J.-F."/>
            <person name="Damm U."/>
            <person name="Henrissat B."/>
            <person name="Lespinet O."/>
            <person name="Thon M."/>
            <person name="Kemen E."/>
            <person name="McHardy A.C."/>
            <person name="Schulze-Lefert P."/>
            <person name="O'Connell R.J."/>
        </authorList>
    </citation>
    <scope>NUCLEOTIDE SEQUENCE [LARGE SCALE GENOMIC DNA]</scope>
    <source>
        <strain evidence="2 3">0861</strain>
    </source>
</reference>
<dbReference type="Proteomes" id="UP000076552">
    <property type="component" value="Unassembled WGS sequence"/>
</dbReference>
<proteinExistence type="predicted"/>